<feature type="compositionally biased region" description="Basic and acidic residues" evidence="11">
    <location>
        <begin position="475"/>
        <end position="488"/>
    </location>
</feature>
<evidence type="ECO:0000256" key="10">
    <source>
        <dbReference type="PROSITE-ProRule" id="PRU00042"/>
    </source>
</evidence>
<dbReference type="FunFam" id="3.30.160.60:FF:000929">
    <property type="entry name" value="Uncharacterized protein, isoform B"/>
    <property type="match status" value="1"/>
</dbReference>
<keyword evidence="9" id="KW-0539">Nucleus</keyword>
<dbReference type="OrthoDB" id="10004641at2759"/>
<feature type="compositionally biased region" description="Polar residues" evidence="11">
    <location>
        <begin position="501"/>
        <end position="523"/>
    </location>
</feature>
<dbReference type="FunFam" id="3.30.160.60:FF:000126">
    <property type="entry name" value="Mds1 and evi1 complex locus protein"/>
    <property type="match status" value="1"/>
</dbReference>
<gene>
    <name evidence="13" type="ORF">CUNI_LOCUS4015</name>
</gene>
<feature type="region of interest" description="Disordered" evidence="11">
    <location>
        <begin position="444"/>
        <end position="615"/>
    </location>
</feature>
<dbReference type="SUPFAM" id="SSF57667">
    <property type="entry name" value="beta-beta-alpha zinc fingers"/>
    <property type="match status" value="5"/>
</dbReference>
<proteinExistence type="predicted"/>
<feature type="domain" description="C2H2-type" evidence="12">
    <location>
        <begin position="806"/>
        <end position="833"/>
    </location>
</feature>
<feature type="compositionally biased region" description="Basic and acidic residues" evidence="11">
    <location>
        <begin position="549"/>
        <end position="572"/>
    </location>
</feature>
<keyword evidence="4 10" id="KW-0863">Zinc-finger</keyword>
<dbReference type="Pfam" id="PF00096">
    <property type="entry name" value="zf-C2H2"/>
    <property type="match status" value="9"/>
</dbReference>
<dbReference type="FunFam" id="3.30.160.60:FF:000671">
    <property type="entry name" value="Zinc finger protein 26"/>
    <property type="match status" value="1"/>
</dbReference>
<dbReference type="AlphaFoldDB" id="A0A8S3YMQ7"/>
<dbReference type="Proteomes" id="UP000678393">
    <property type="component" value="Unassembled WGS sequence"/>
</dbReference>
<feature type="domain" description="C2H2-type" evidence="12">
    <location>
        <begin position="262"/>
        <end position="294"/>
    </location>
</feature>
<feature type="domain" description="C2H2-type" evidence="12">
    <location>
        <begin position="749"/>
        <end position="776"/>
    </location>
</feature>
<dbReference type="SMART" id="SM00355">
    <property type="entry name" value="ZnF_C2H2"/>
    <property type="match status" value="9"/>
</dbReference>
<evidence type="ECO:0000256" key="7">
    <source>
        <dbReference type="ARBA" id="ARBA00023125"/>
    </source>
</evidence>
<evidence type="ECO:0000313" key="13">
    <source>
        <dbReference type="EMBL" id="CAG5118457.1"/>
    </source>
</evidence>
<feature type="domain" description="C2H2-type" evidence="12">
    <location>
        <begin position="777"/>
        <end position="805"/>
    </location>
</feature>
<evidence type="ECO:0000256" key="4">
    <source>
        <dbReference type="ARBA" id="ARBA00022771"/>
    </source>
</evidence>
<name>A0A8S3YMQ7_9EUPU</name>
<evidence type="ECO:0000256" key="11">
    <source>
        <dbReference type="SAM" id="MobiDB-lite"/>
    </source>
</evidence>
<feature type="compositionally biased region" description="Polar residues" evidence="11">
    <location>
        <begin position="460"/>
        <end position="472"/>
    </location>
</feature>
<dbReference type="GO" id="GO:0003677">
    <property type="term" value="F:DNA binding"/>
    <property type="evidence" value="ECO:0007669"/>
    <property type="project" value="UniProtKB-KW"/>
</dbReference>
<dbReference type="InterPro" id="IPR013087">
    <property type="entry name" value="Znf_C2H2_type"/>
</dbReference>
<dbReference type="GO" id="GO:0008270">
    <property type="term" value="F:zinc ion binding"/>
    <property type="evidence" value="ECO:0007669"/>
    <property type="project" value="UniProtKB-KW"/>
</dbReference>
<feature type="region of interest" description="Disordered" evidence="11">
    <location>
        <begin position="100"/>
        <end position="147"/>
    </location>
</feature>
<evidence type="ECO:0000256" key="1">
    <source>
        <dbReference type="ARBA" id="ARBA00004123"/>
    </source>
</evidence>
<keyword evidence="8" id="KW-0804">Transcription</keyword>
<evidence type="ECO:0000259" key="12">
    <source>
        <dbReference type="PROSITE" id="PS50157"/>
    </source>
</evidence>
<feature type="compositionally biased region" description="Polar residues" evidence="11">
    <location>
        <begin position="110"/>
        <end position="119"/>
    </location>
</feature>
<comment type="subcellular location">
    <subcellularLocation>
        <location evidence="1">Nucleus</location>
    </subcellularLocation>
</comment>
<evidence type="ECO:0000256" key="9">
    <source>
        <dbReference type="ARBA" id="ARBA00023242"/>
    </source>
</evidence>
<dbReference type="InterPro" id="IPR050331">
    <property type="entry name" value="Zinc_finger"/>
</dbReference>
<keyword evidence="7" id="KW-0238">DNA-binding</keyword>
<evidence type="ECO:0000256" key="2">
    <source>
        <dbReference type="ARBA" id="ARBA00022723"/>
    </source>
</evidence>
<keyword evidence="6" id="KW-0805">Transcription regulation</keyword>
<accession>A0A8S3YMQ7</accession>
<keyword evidence="2" id="KW-0479">Metal-binding</keyword>
<feature type="domain" description="C2H2-type" evidence="12">
    <location>
        <begin position="205"/>
        <end position="232"/>
    </location>
</feature>
<feature type="region of interest" description="Disordered" evidence="11">
    <location>
        <begin position="856"/>
        <end position="890"/>
    </location>
</feature>
<reference evidence="13" key="1">
    <citation type="submission" date="2021-04" db="EMBL/GenBank/DDBJ databases">
        <authorList>
            <consortium name="Molecular Ecology Group"/>
        </authorList>
    </citation>
    <scope>NUCLEOTIDE SEQUENCE</scope>
</reference>
<keyword evidence="3" id="KW-0677">Repeat</keyword>
<sequence length="890" mass="97926">VFYKTVRDIHAGPGDEMLLYAREAVYPEMELESFARHNFTGEPSYSCPSCGEVFRSKVAVRRHQTYSCSNAVSPYSSLKEQMGLTHNNLVASSGMLSSATATSEGRVPGGSSNDGSSYVSNGADSDGNKSDNSDSYQEPAETGSGGEYKCDECPKSFQWKANLQRHQLTHDADRKFPCENCDKVFTDPSNLQRHIRSQHVGARSHACTECGKTFATSSGLKQHQHIHSSIKPFQCEVCLKAYTQFSNLCRHKRMHADCRQQIKCKDCGQAFSTVTSLSKHKRFCEGVMRNGMRSIYPSEKLSPMSMSSNGQAPHLNPSLYPSIYAAAAAAAAARPQFPFSPYPHFGTFAGLLPQGLPTMLGASTVSPSSALKLAASMQHLSPDRKLHLSPDAGSVASKASCFSSPFRMDSRLKLETESSAMSDADLSDDSSECELDISKLSEDELECSTPLRRKLDGARANQTSESEETPVQVSRMEESPSPKYEKPVRGNSIAPPGFTQFRPQSPIVSSVAGSNTSQLSPSFSHKHDDPYDLSRQATKPEVIQNGKTSTRETEKEVGKSSPKDDVPLDLSKKLVKPVPIHPTETPRKTHIYGDIASSPTLPASSHTSSSPATSSVSHLATATSMSIQSVAIPDPKSSVISPFSYPFSPIMMESLLRIKEDMKLQQEAAAKFSSSFTRFPMPGPTAFPGLHPHQFSMMPRHDFDKVLSPMMKLDKSGEFPNHHNQHHPSHSHHQHHFGPGAPGKSKERYSCKFCGKVFPRSANLTRHLRTHTGEQPYKCKYCERSFSISSNLQRHVRNIHNKEKPFKCQLCDRCFGQQTNLDRHLKKHEQEGPNVVDSPTAELEDKDDAYFSEISNFIGSNGKDPVNNSVGDVEDEEEGSEESAVVKDDA</sequence>
<feature type="domain" description="C2H2-type" evidence="12">
    <location>
        <begin position="45"/>
        <end position="74"/>
    </location>
</feature>
<feature type="compositionally biased region" description="Low complexity" evidence="11">
    <location>
        <begin position="596"/>
        <end position="615"/>
    </location>
</feature>
<evidence type="ECO:0000256" key="8">
    <source>
        <dbReference type="ARBA" id="ARBA00023163"/>
    </source>
</evidence>
<dbReference type="Gene3D" id="3.30.160.60">
    <property type="entry name" value="Classic Zinc Finger"/>
    <property type="match status" value="7"/>
</dbReference>
<feature type="domain" description="C2H2-type" evidence="12">
    <location>
        <begin position="233"/>
        <end position="260"/>
    </location>
</feature>
<feature type="compositionally biased region" description="Basic residues" evidence="11">
    <location>
        <begin position="723"/>
        <end position="736"/>
    </location>
</feature>
<comment type="caution">
    <text evidence="13">The sequence shown here is derived from an EMBL/GenBank/DDBJ whole genome shotgun (WGS) entry which is preliminary data.</text>
</comment>
<evidence type="ECO:0000313" key="14">
    <source>
        <dbReference type="Proteomes" id="UP000678393"/>
    </source>
</evidence>
<dbReference type="PROSITE" id="PS00028">
    <property type="entry name" value="ZINC_FINGER_C2H2_1"/>
    <property type="match status" value="7"/>
</dbReference>
<keyword evidence="5" id="KW-0862">Zinc</keyword>
<feature type="region of interest" description="Disordered" evidence="11">
    <location>
        <begin position="718"/>
        <end position="744"/>
    </location>
</feature>
<dbReference type="FunFam" id="3.30.160.60:FF:000159">
    <property type="entry name" value="Mds1 and evi1 complex locus protein"/>
    <property type="match status" value="1"/>
</dbReference>
<dbReference type="GO" id="GO:0005634">
    <property type="term" value="C:nucleus"/>
    <property type="evidence" value="ECO:0007669"/>
    <property type="project" value="UniProtKB-SubCell"/>
</dbReference>
<dbReference type="FunFam" id="3.30.160.60:FF:000150">
    <property type="entry name" value="Mds1 and evi1 complex locus protein"/>
    <property type="match status" value="1"/>
</dbReference>
<evidence type="ECO:0000256" key="3">
    <source>
        <dbReference type="ARBA" id="ARBA00022737"/>
    </source>
</evidence>
<dbReference type="GO" id="GO:0006355">
    <property type="term" value="P:regulation of DNA-templated transcription"/>
    <property type="evidence" value="ECO:0007669"/>
    <property type="project" value="UniProtKB-ARBA"/>
</dbReference>
<protein>
    <recommendedName>
        <fullName evidence="12">C2H2-type domain-containing protein</fullName>
    </recommendedName>
</protein>
<feature type="compositionally biased region" description="Acidic residues" evidence="11">
    <location>
        <begin position="872"/>
        <end position="881"/>
    </location>
</feature>
<dbReference type="PANTHER" id="PTHR16515:SF57">
    <property type="entry name" value="ZINC FINGER PROTEIN 154-LIKE"/>
    <property type="match status" value="1"/>
</dbReference>
<feature type="non-terminal residue" evidence="13">
    <location>
        <position position="890"/>
    </location>
</feature>
<feature type="domain" description="C2H2-type" evidence="12">
    <location>
        <begin position="176"/>
        <end position="204"/>
    </location>
</feature>
<dbReference type="EMBL" id="CAJHNH020000557">
    <property type="protein sequence ID" value="CAG5118457.1"/>
    <property type="molecule type" value="Genomic_DNA"/>
</dbReference>
<keyword evidence="14" id="KW-1185">Reference proteome</keyword>
<feature type="domain" description="C2H2-type" evidence="12">
    <location>
        <begin position="148"/>
        <end position="175"/>
    </location>
</feature>
<dbReference type="PANTHER" id="PTHR16515">
    <property type="entry name" value="PR DOMAIN ZINC FINGER PROTEIN"/>
    <property type="match status" value="1"/>
</dbReference>
<dbReference type="InterPro" id="IPR036236">
    <property type="entry name" value="Znf_C2H2_sf"/>
</dbReference>
<organism evidence="13 14">
    <name type="scientific">Candidula unifasciata</name>
    <dbReference type="NCBI Taxonomy" id="100452"/>
    <lineage>
        <taxon>Eukaryota</taxon>
        <taxon>Metazoa</taxon>
        <taxon>Spiralia</taxon>
        <taxon>Lophotrochozoa</taxon>
        <taxon>Mollusca</taxon>
        <taxon>Gastropoda</taxon>
        <taxon>Heterobranchia</taxon>
        <taxon>Euthyneura</taxon>
        <taxon>Panpulmonata</taxon>
        <taxon>Eupulmonata</taxon>
        <taxon>Stylommatophora</taxon>
        <taxon>Helicina</taxon>
        <taxon>Helicoidea</taxon>
        <taxon>Geomitridae</taxon>
        <taxon>Candidula</taxon>
    </lineage>
</organism>
<evidence type="ECO:0000256" key="6">
    <source>
        <dbReference type="ARBA" id="ARBA00023015"/>
    </source>
</evidence>
<dbReference type="PROSITE" id="PS50157">
    <property type="entry name" value="ZINC_FINGER_C2H2_2"/>
    <property type="match status" value="9"/>
</dbReference>
<dbReference type="FunFam" id="3.30.160.60:FF:000112">
    <property type="entry name" value="Mds1 and evi1 complex locus protein"/>
    <property type="match status" value="1"/>
</dbReference>
<evidence type="ECO:0000256" key="5">
    <source>
        <dbReference type="ARBA" id="ARBA00022833"/>
    </source>
</evidence>